<dbReference type="InterPro" id="IPR003673">
    <property type="entry name" value="CoA-Trfase_fam_III"/>
</dbReference>
<proteinExistence type="predicted"/>
<accession>A0ABX0UYB9</accession>
<evidence type="ECO:0000313" key="3">
    <source>
        <dbReference type="Proteomes" id="UP001429580"/>
    </source>
</evidence>
<dbReference type="InterPro" id="IPR023606">
    <property type="entry name" value="CoA-Trfase_III_dom_1_sf"/>
</dbReference>
<protein>
    <submittedName>
        <fullName evidence="2">Crotonobetainyl-CoA:carnitine CoA-transferase CaiB-like acyl-CoA transferase</fullName>
    </submittedName>
</protein>
<dbReference type="PANTHER" id="PTHR48207:SF3">
    <property type="entry name" value="SUCCINATE--HYDROXYMETHYLGLUTARATE COA-TRANSFERASE"/>
    <property type="match status" value="1"/>
</dbReference>
<dbReference type="InterPro" id="IPR050483">
    <property type="entry name" value="CoA-transferase_III_domain"/>
</dbReference>
<dbReference type="EMBL" id="JAASQI010000003">
    <property type="protein sequence ID" value="NIJ57948.1"/>
    <property type="molecule type" value="Genomic_DNA"/>
</dbReference>
<comment type="caution">
    <text evidence="2">The sequence shown here is derived from an EMBL/GenBank/DDBJ whole genome shotgun (WGS) entry which is preliminary data.</text>
</comment>
<sequence length="380" mass="41042">MTHSPALPLNGIRVLDMSRVLAGPWCSMILGDLGADVTKIEHPVRGDDTRDWGLRTGETTTAYFDSVNRNKTSISIDLATPEGRDTVLALAAQADVVVQNFKTGGADRLGLGYEALRAVNPRIVYCTISGYPSDGPEAERPGYDLVVQGEAGLMAMNGEPDQERLKFGVAIVDITTGQYAAQAVLAALYEREKTGRGRHISLNLFDCGTSLTSYYGLEALAMQKDPPRYGNAHPSIMPYGVFSAADGPIVITVGNNAQFQRFCDHVIHRPDIAADPRFATNLDRARNREELAPLLKAEIASHTRGELTGRLRAQGIPCGEVLGLLEALTSPRAENAGVVASRDNPDGTVSRVLAPPFRLDGKRVPVRHMPPPLSREDHGI</sequence>
<keyword evidence="3" id="KW-1185">Reference proteome</keyword>
<evidence type="ECO:0000313" key="2">
    <source>
        <dbReference type="EMBL" id="NIJ57948.1"/>
    </source>
</evidence>
<gene>
    <name evidence="2" type="ORF">FHS82_001784</name>
</gene>
<dbReference type="InterPro" id="IPR044855">
    <property type="entry name" value="CoA-Trfase_III_dom3_sf"/>
</dbReference>
<dbReference type="Gene3D" id="3.30.1540.10">
    <property type="entry name" value="formyl-coa transferase, domain 3"/>
    <property type="match status" value="1"/>
</dbReference>
<reference evidence="2 3" key="1">
    <citation type="submission" date="2020-03" db="EMBL/GenBank/DDBJ databases">
        <title>Genomic Encyclopedia of Type Strains, Phase IV (KMG-IV): sequencing the most valuable type-strain genomes for metagenomic binning, comparative biology and taxonomic classification.</title>
        <authorList>
            <person name="Goeker M."/>
        </authorList>
    </citation>
    <scope>NUCLEOTIDE SEQUENCE [LARGE SCALE GENOMIC DNA]</scope>
    <source>
        <strain evidence="2 3">DSM 103870</strain>
    </source>
</reference>
<keyword evidence="1" id="KW-0808">Transferase</keyword>
<dbReference type="RefSeq" id="WP_166951096.1">
    <property type="nucleotide sequence ID" value="NZ_JAASQI010000003.1"/>
</dbReference>
<dbReference type="Proteomes" id="UP001429580">
    <property type="component" value="Unassembled WGS sequence"/>
</dbReference>
<name>A0ABX0UYB9_9HYPH</name>
<organism evidence="2 3">
    <name type="scientific">Pseudochelatococcus lubricantis</name>
    <dbReference type="NCBI Taxonomy" id="1538102"/>
    <lineage>
        <taxon>Bacteria</taxon>
        <taxon>Pseudomonadati</taxon>
        <taxon>Pseudomonadota</taxon>
        <taxon>Alphaproteobacteria</taxon>
        <taxon>Hyphomicrobiales</taxon>
        <taxon>Chelatococcaceae</taxon>
        <taxon>Pseudochelatococcus</taxon>
    </lineage>
</organism>
<dbReference type="SUPFAM" id="SSF89796">
    <property type="entry name" value="CoA-transferase family III (CaiB/BaiF)"/>
    <property type="match status" value="1"/>
</dbReference>
<dbReference type="Gene3D" id="3.40.50.10540">
    <property type="entry name" value="Crotonobetainyl-coa:carnitine coa-transferase, domain 1"/>
    <property type="match status" value="1"/>
</dbReference>
<dbReference type="Pfam" id="PF02515">
    <property type="entry name" value="CoA_transf_3"/>
    <property type="match status" value="1"/>
</dbReference>
<evidence type="ECO:0000256" key="1">
    <source>
        <dbReference type="ARBA" id="ARBA00022679"/>
    </source>
</evidence>
<dbReference type="PANTHER" id="PTHR48207">
    <property type="entry name" value="SUCCINATE--HYDROXYMETHYLGLUTARATE COA-TRANSFERASE"/>
    <property type="match status" value="1"/>
</dbReference>